<feature type="region of interest" description="Disordered" evidence="1">
    <location>
        <begin position="199"/>
        <end position="237"/>
    </location>
</feature>
<comment type="caution">
    <text evidence="2">The sequence shown here is derived from an EMBL/GenBank/DDBJ whole genome shotgun (WGS) entry which is preliminary data.</text>
</comment>
<dbReference type="AlphaFoldDB" id="A0A7W7XAH5"/>
<feature type="compositionally biased region" description="Pro residues" evidence="1">
    <location>
        <begin position="220"/>
        <end position="231"/>
    </location>
</feature>
<evidence type="ECO:0000313" key="3">
    <source>
        <dbReference type="Proteomes" id="UP000582643"/>
    </source>
</evidence>
<evidence type="ECO:0000256" key="1">
    <source>
        <dbReference type="SAM" id="MobiDB-lite"/>
    </source>
</evidence>
<keyword evidence="3" id="KW-1185">Reference proteome</keyword>
<sequence>MSGGTIKSVSPSSPAPAENQPAATEDLAWRRHIPALASAVAGIRQASDAWDAVSDSFCDTDGWPVDEHGYENGKVKRDAEAWQHVEVFLDHGPEVLAGVRATAQVADYVEGPISEDLRSLRGIDRTLEHAAKLQREWDQIMALMDASLPGSRKLYESQAQEERNADGWHYADELAIRGPALGRAADYLVRRADAEQSAHAERARVALARSASGPRGTLPASPPAPSAPNAPVPGRSR</sequence>
<feature type="compositionally biased region" description="Polar residues" evidence="1">
    <location>
        <begin position="1"/>
        <end position="12"/>
    </location>
</feature>
<accession>A0A7W7XAH5</accession>
<dbReference type="EMBL" id="JACHJY010000003">
    <property type="protein sequence ID" value="MBB4981484.1"/>
    <property type="molecule type" value="Genomic_DNA"/>
</dbReference>
<feature type="region of interest" description="Disordered" evidence="1">
    <location>
        <begin position="1"/>
        <end position="26"/>
    </location>
</feature>
<protein>
    <submittedName>
        <fullName evidence="2">Uncharacterized protein</fullName>
    </submittedName>
</protein>
<organism evidence="2 3">
    <name type="scientific">Streptomyces nymphaeiformis</name>
    <dbReference type="NCBI Taxonomy" id="2663842"/>
    <lineage>
        <taxon>Bacteria</taxon>
        <taxon>Bacillati</taxon>
        <taxon>Actinomycetota</taxon>
        <taxon>Actinomycetes</taxon>
        <taxon>Kitasatosporales</taxon>
        <taxon>Streptomycetaceae</taxon>
        <taxon>Streptomyces</taxon>
    </lineage>
</organism>
<gene>
    <name evidence="2" type="ORF">GGE06_002394</name>
</gene>
<evidence type="ECO:0000313" key="2">
    <source>
        <dbReference type="EMBL" id="MBB4981484.1"/>
    </source>
</evidence>
<proteinExistence type="predicted"/>
<name>A0A7W7XAH5_9ACTN</name>
<reference evidence="2 3" key="1">
    <citation type="submission" date="2020-08" db="EMBL/GenBank/DDBJ databases">
        <title>Genomic Encyclopedia of Type Strains, Phase III (KMG-III): the genomes of soil and plant-associated and newly described type strains.</title>
        <authorList>
            <person name="Whitman W."/>
        </authorList>
    </citation>
    <scope>NUCLEOTIDE SEQUENCE [LARGE SCALE GENOMIC DNA]</scope>
    <source>
        <strain evidence="2 3">SFB5A</strain>
    </source>
</reference>
<dbReference type="Proteomes" id="UP000582643">
    <property type="component" value="Unassembled WGS sequence"/>
</dbReference>